<name>A0A6P2C778_9ACTN</name>
<feature type="transmembrane region" description="Helical" evidence="6">
    <location>
        <begin position="126"/>
        <end position="146"/>
    </location>
</feature>
<evidence type="ECO:0000256" key="1">
    <source>
        <dbReference type="ARBA" id="ARBA00004651"/>
    </source>
</evidence>
<dbReference type="InterPro" id="IPR005828">
    <property type="entry name" value="MFS_sugar_transport-like"/>
</dbReference>
<dbReference type="EMBL" id="RPFW01000001">
    <property type="protein sequence ID" value="TVZ07158.1"/>
    <property type="molecule type" value="Genomic_DNA"/>
</dbReference>
<feature type="transmembrane region" description="Helical" evidence="6">
    <location>
        <begin position="166"/>
        <end position="188"/>
    </location>
</feature>
<dbReference type="GO" id="GO:0046943">
    <property type="term" value="F:carboxylic acid transmembrane transporter activity"/>
    <property type="evidence" value="ECO:0007669"/>
    <property type="project" value="TreeGrafter"/>
</dbReference>
<comment type="subcellular location">
    <subcellularLocation>
        <location evidence="1">Cell membrane</location>
        <topology evidence="1">Multi-pass membrane protein</topology>
    </subcellularLocation>
</comment>
<evidence type="ECO:0000259" key="7">
    <source>
        <dbReference type="PROSITE" id="PS50850"/>
    </source>
</evidence>
<feature type="transmembrane region" description="Helical" evidence="6">
    <location>
        <begin position="446"/>
        <end position="469"/>
    </location>
</feature>
<feature type="transmembrane region" description="Helical" evidence="6">
    <location>
        <begin position="75"/>
        <end position="94"/>
    </location>
</feature>
<keyword evidence="4 6" id="KW-0472">Membrane</keyword>
<comment type="caution">
    <text evidence="8">The sequence shown here is derived from an EMBL/GenBank/DDBJ whole genome shotgun (WGS) entry which is preliminary data.</text>
</comment>
<feature type="transmembrane region" description="Helical" evidence="6">
    <location>
        <begin position="101"/>
        <end position="120"/>
    </location>
</feature>
<dbReference type="InterPro" id="IPR020846">
    <property type="entry name" value="MFS_dom"/>
</dbReference>
<evidence type="ECO:0000256" key="3">
    <source>
        <dbReference type="ARBA" id="ARBA00022989"/>
    </source>
</evidence>
<gene>
    <name evidence="8" type="ORF">EAS64_07570</name>
</gene>
<dbReference type="Proteomes" id="UP000460272">
    <property type="component" value="Unassembled WGS sequence"/>
</dbReference>
<feature type="transmembrane region" description="Helical" evidence="6">
    <location>
        <begin position="382"/>
        <end position="402"/>
    </location>
</feature>
<sequence>MATTSETTTSSPYIRSLIPARIDRLPWSKFHTQLVVALGVAWILDGLEITIASSVGPDLTLHNTLNMSAGAVSDIAWWYLIGEVIGALFFGQLSDKLGRRNLFMITLGVYLVGSGLTAVTPNGGHWFIFLYATRIIAGMGIGGEYAAINSAIDEMIPARFRGRVDLAVNGTYWAGAILGTIITLWALNHITPEWGWRVAYLAGPILALVIIYVRRSLPESPRWQIMHGRQREAEASIKQIEDHVAATTGKLPPVDESKELEIRPTENIGYLHLLRVIFQHYPTRGVLVAALMITQSFLYNAIFFTYGLVLEFFFHVSATSTAYYFFAFAAGNLLGPLTLGRLFDTVGRRKMISGTYILAGILLAITAELFRQGALNATTQTLCWAVIFFFASAGASAGYLTASEVFPLEVRAKAIAVFFAIAQLFGAFGSHWYGHLIGNGTDRNSLFVGYLVGAGAMIIGGIVAIFFGVDAEGKALEDIAKPLSVIGKPATAIFRSGADREGIDDIAGPAPIPGQRYAEHDGPATTRPDDDPLA</sequence>
<keyword evidence="3 6" id="KW-1133">Transmembrane helix</keyword>
<dbReference type="PANTHER" id="PTHR23508">
    <property type="entry name" value="CARBOXYLIC ACID TRANSPORTER PROTEIN HOMOLOG"/>
    <property type="match status" value="1"/>
</dbReference>
<feature type="region of interest" description="Disordered" evidence="5">
    <location>
        <begin position="501"/>
        <end position="534"/>
    </location>
</feature>
<proteinExistence type="predicted"/>
<feature type="transmembrane region" description="Helical" evidence="6">
    <location>
        <begin position="285"/>
        <end position="309"/>
    </location>
</feature>
<keyword evidence="9" id="KW-1185">Reference proteome</keyword>
<feature type="compositionally biased region" description="Basic and acidic residues" evidence="5">
    <location>
        <begin position="517"/>
        <end position="534"/>
    </location>
</feature>
<evidence type="ECO:0000256" key="4">
    <source>
        <dbReference type="ARBA" id="ARBA00023136"/>
    </source>
</evidence>
<accession>A0A6P2C778</accession>
<evidence type="ECO:0000256" key="5">
    <source>
        <dbReference type="SAM" id="MobiDB-lite"/>
    </source>
</evidence>
<evidence type="ECO:0000256" key="2">
    <source>
        <dbReference type="ARBA" id="ARBA00022692"/>
    </source>
</evidence>
<dbReference type="AlphaFoldDB" id="A0A6P2C778"/>
<evidence type="ECO:0000256" key="6">
    <source>
        <dbReference type="SAM" id="Phobius"/>
    </source>
</evidence>
<reference evidence="8 9" key="1">
    <citation type="submission" date="2018-11" db="EMBL/GenBank/DDBJ databases">
        <title>Trebonia kvetii gen.nov., sp.nov., a novel acidophilic actinobacterium, and proposal of the new actinobacterial family Treboniaceae fam. nov.</title>
        <authorList>
            <person name="Rapoport D."/>
            <person name="Sagova-Mareckova M."/>
            <person name="Sedlacek I."/>
            <person name="Provaznik J."/>
            <person name="Kralova S."/>
            <person name="Pavlinic D."/>
            <person name="Benes V."/>
            <person name="Kopecky J."/>
        </authorList>
    </citation>
    <scope>NUCLEOTIDE SEQUENCE [LARGE SCALE GENOMIC DNA]</scope>
    <source>
        <strain evidence="8 9">15Tr583</strain>
    </source>
</reference>
<feature type="domain" description="Major facilitator superfamily (MFS) profile" evidence="7">
    <location>
        <begin position="34"/>
        <end position="472"/>
    </location>
</feature>
<evidence type="ECO:0000313" key="8">
    <source>
        <dbReference type="EMBL" id="TVZ07158.1"/>
    </source>
</evidence>
<dbReference type="Pfam" id="PF00083">
    <property type="entry name" value="Sugar_tr"/>
    <property type="match status" value="1"/>
</dbReference>
<dbReference type="SUPFAM" id="SSF103473">
    <property type="entry name" value="MFS general substrate transporter"/>
    <property type="match status" value="1"/>
</dbReference>
<feature type="transmembrane region" description="Helical" evidence="6">
    <location>
        <begin position="351"/>
        <end position="370"/>
    </location>
</feature>
<feature type="transmembrane region" description="Helical" evidence="6">
    <location>
        <begin position="321"/>
        <end position="339"/>
    </location>
</feature>
<evidence type="ECO:0000313" key="9">
    <source>
        <dbReference type="Proteomes" id="UP000460272"/>
    </source>
</evidence>
<dbReference type="RefSeq" id="WP_145851913.1">
    <property type="nucleotide sequence ID" value="NZ_RPFW01000001.1"/>
</dbReference>
<feature type="transmembrane region" description="Helical" evidence="6">
    <location>
        <begin position="194"/>
        <end position="213"/>
    </location>
</feature>
<organism evidence="8 9">
    <name type="scientific">Trebonia kvetii</name>
    <dbReference type="NCBI Taxonomy" id="2480626"/>
    <lineage>
        <taxon>Bacteria</taxon>
        <taxon>Bacillati</taxon>
        <taxon>Actinomycetota</taxon>
        <taxon>Actinomycetes</taxon>
        <taxon>Streptosporangiales</taxon>
        <taxon>Treboniaceae</taxon>
        <taxon>Trebonia</taxon>
    </lineage>
</organism>
<dbReference type="Gene3D" id="1.20.1250.20">
    <property type="entry name" value="MFS general substrate transporter like domains"/>
    <property type="match status" value="1"/>
</dbReference>
<dbReference type="CDD" id="cd17316">
    <property type="entry name" value="MFS_SV2_like"/>
    <property type="match status" value="1"/>
</dbReference>
<feature type="transmembrane region" description="Helical" evidence="6">
    <location>
        <begin position="414"/>
        <end position="434"/>
    </location>
</feature>
<protein>
    <submittedName>
        <fullName evidence="8">MFS transporter</fullName>
    </submittedName>
</protein>
<dbReference type="OrthoDB" id="9787026at2"/>
<keyword evidence="2 6" id="KW-0812">Transmembrane</keyword>
<feature type="transmembrane region" description="Helical" evidence="6">
    <location>
        <begin position="34"/>
        <end position="55"/>
    </location>
</feature>
<dbReference type="InterPro" id="IPR036259">
    <property type="entry name" value="MFS_trans_sf"/>
</dbReference>
<dbReference type="PANTHER" id="PTHR23508:SF10">
    <property type="entry name" value="CARBOXYLIC ACID TRANSPORTER PROTEIN HOMOLOG"/>
    <property type="match status" value="1"/>
</dbReference>
<dbReference type="GO" id="GO:0005886">
    <property type="term" value="C:plasma membrane"/>
    <property type="evidence" value="ECO:0007669"/>
    <property type="project" value="UniProtKB-SubCell"/>
</dbReference>
<dbReference type="PROSITE" id="PS50850">
    <property type="entry name" value="MFS"/>
    <property type="match status" value="1"/>
</dbReference>